<accession>A0A8X6KXN7</accession>
<keyword evidence="2" id="KW-1185">Reference proteome</keyword>
<dbReference type="AlphaFoldDB" id="A0A8X6KXN7"/>
<organism evidence="1 2">
    <name type="scientific">Trichonephila clavata</name>
    <name type="common">Joro spider</name>
    <name type="synonym">Nephila clavata</name>
    <dbReference type="NCBI Taxonomy" id="2740835"/>
    <lineage>
        <taxon>Eukaryota</taxon>
        <taxon>Metazoa</taxon>
        <taxon>Ecdysozoa</taxon>
        <taxon>Arthropoda</taxon>
        <taxon>Chelicerata</taxon>
        <taxon>Arachnida</taxon>
        <taxon>Araneae</taxon>
        <taxon>Araneomorphae</taxon>
        <taxon>Entelegynae</taxon>
        <taxon>Araneoidea</taxon>
        <taxon>Nephilidae</taxon>
        <taxon>Trichonephila</taxon>
    </lineage>
</organism>
<feature type="non-terminal residue" evidence="1">
    <location>
        <position position="23"/>
    </location>
</feature>
<comment type="caution">
    <text evidence="1">The sequence shown here is derived from an EMBL/GenBank/DDBJ whole genome shotgun (WGS) entry which is preliminary data.</text>
</comment>
<protein>
    <submittedName>
        <fullName evidence="1">Uncharacterized protein</fullName>
    </submittedName>
</protein>
<evidence type="ECO:0000313" key="1">
    <source>
        <dbReference type="EMBL" id="GFQ87946.1"/>
    </source>
</evidence>
<proteinExistence type="predicted"/>
<gene>
    <name evidence="1" type="ORF">TNCT_597541</name>
</gene>
<sequence length="23" mass="2540">MPEKQCSYAALEGQYALHKTLGT</sequence>
<name>A0A8X6KXN7_TRICU</name>
<dbReference type="EMBL" id="BMAO01003455">
    <property type="protein sequence ID" value="GFQ87946.1"/>
    <property type="molecule type" value="Genomic_DNA"/>
</dbReference>
<evidence type="ECO:0000313" key="2">
    <source>
        <dbReference type="Proteomes" id="UP000887116"/>
    </source>
</evidence>
<dbReference type="Proteomes" id="UP000887116">
    <property type="component" value="Unassembled WGS sequence"/>
</dbReference>
<reference evidence="1" key="1">
    <citation type="submission" date="2020-07" db="EMBL/GenBank/DDBJ databases">
        <title>Multicomponent nature underlies the extraordinary mechanical properties of spider dragline silk.</title>
        <authorList>
            <person name="Kono N."/>
            <person name="Nakamura H."/>
            <person name="Mori M."/>
            <person name="Yoshida Y."/>
            <person name="Ohtoshi R."/>
            <person name="Malay A.D."/>
            <person name="Moran D.A.P."/>
            <person name="Tomita M."/>
            <person name="Numata K."/>
            <person name="Arakawa K."/>
        </authorList>
    </citation>
    <scope>NUCLEOTIDE SEQUENCE</scope>
</reference>